<sequence length="94" mass="11326">MDFLLNISQYYYGVSLLKRHEEINRFGEVAMSREGGDLYYLNTHKRISYGRAKKFLIYLYKNYYEQITREIRELKEKGEVAAKAKQERSLFDNI</sequence>
<evidence type="ECO:0000313" key="1">
    <source>
        <dbReference type="EMBL" id="MBC2883591.1"/>
    </source>
</evidence>
<dbReference type="Proteomes" id="UP000552683">
    <property type="component" value="Unassembled WGS sequence"/>
</dbReference>
<name>A0A842J7B3_9BACT</name>
<reference evidence="1 2" key="1">
    <citation type="submission" date="2020-08" db="EMBL/GenBank/DDBJ databases">
        <title>Complete genome and description of Campylobacter massiliensis Marseille-Q3452 sp. nov.</title>
        <authorList>
            <person name="Antezack A."/>
        </authorList>
    </citation>
    <scope>NUCLEOTIDE SEQUENCE [LARGE SCALE GENOMIC DNA]</scope>
    <source>
        <strain evidence="1 2">Marseille-Q3452</strain>
    </source>
</reference>
<organism evidence="1 2">
    <name type="scientific">Campylobacter massiliensis</name>
    <dbReference type="NCBI Taxonomy" id="2762557"/>
    <lineage>
        <taxon>Bacteria</taxon>
        <taxon>Pseudomonadati</taxon>
        <taxon>Campylobacterota</taxon>
        <taxon>Epsilonproteobacteria</taxon>
        <taxon>Campylobacterales</taxon>
        <taxon>Campylobacteraceae</taxon>
        <taxon>Campylobacter</taxon>
    </lineage>
</organism>
<gene>
    <name evidence="1" type="ORF">H7R39_10075</name>
</gene>
<dbReference type="RefSeq" id="WP_185899096.1">
    <property type="nucleotide sequence ID" value="NZ_JACLZK010000002.1"/>
</dbReference>
<proteinExistence type="predicted"/>
<dbReference type="AlphaFoldDB" id="A0A842J7B3"/>
<dbReference type="EMBL" id="JACLZK010000002">
    <property type="protein sequence ID" value="MBC2883591.1"/>
    <property type="molecule type" value="Genomic_DNA"/>
</dbReference>
<accession>A0A842J7B3</accession>
<comment type="caution">
    <text evidence="1">The sequence shown here is derived from an EMBL/GenBank/DDBJ whole genome shotgun (WGS) entry which is preliminary data.</text>
</comment>
<protein>
    <submittedName>
        <fullName evidence="1">Uncharacterized protein</fullName>
    </submittedName>
</protein>
<evidence type="ECO:0000313" key="2">
    <source>
        <dbReference type="Proteomes" id="UP000552683"/>
    </source>
</evidence>
<keyword evidence="2" id="KW-1185">Reference proteome</keyword>